<name>A0AAW0GJH7_9APHY</name>
<comment type="caution">
    <text evidence="2">The sequence shown here is derived from an EMBL/GenBank/DDBJ whole genome shotgun (WGS) entry which is preliminary data.</text>
</comment>
<organism evidence="2 3">
    <name type="scientific">Cerrena zonata</name>
    <dbReference type="NCBI Taxonomy" id="2478898"/>
    <lineage>
        <taxon>Eukaryota</taxon>
        <taxon>Fungi</taxon>
        <taxon>Dikarya</taxon>
        <taxon>Basidiomycota</taxon>
        <taxon>Agaricomycotina</taxon>
        <taxon>Agaricomycetes</taxon>
        <taxon>Polyporales</taxon>
        <taxon>Cerrenaceae</taxon>
        <taxon>Cerrena</taxon>
    </lineage>
</organism>
<evidence type="ECO:0000256" key="1">
    <source>
        <dbReference type="SAM" id="MobiDB-lite"/>
    </source>
</evidence>
<reference evidence="2 3" key="1">
    <citation type="submission" date="2022-09" db="EMBL/GenBank/DDBJ databases">
        <authorList>
            <person name="Palmer J.M."/>
        </authorList>
    </citation>
    <scope>NUCLEOTIDE SEQUENCE [LARGE SCALE GENOMIC DNA]</scope>
    <source>
        <strain evidence="2 3">DSM 7382</strain>
    </source>
</reference>
<proteinExistence type="predicted"/>
<feature type="region of interest" description="Disordered" evidence="1">
    <location>
        <begin position="1"/>
        <end position="20"/>
    </location>
</feature>
<evidence type="ECO:0000313" key="2">
    <source>
        <dbReference type="EMBL" id="KAK7692812.1"/>
    </source>
</evidence>
<accession>A0AAW0GJH7</accession>
<dbReference type="Proteomes" id="UP001385951">
    <property type="component" value="Unassembled WGS sequence"/>
</dbReference>
<gene>
    <name evidence="2" type="ORF">QCA50_004447</name>
</gene>
<evidence type="ECO:0000313" key="3">
    <source>
        <dbReference type="Proteomes" id="UP001385951"/>
    </source>
</evidence>
<dbReference type="EMBL" id="JASBNA010000004">
    <property type="protein sequence ID" value="KAK7692812.1"/>
    <property type="molecule type" value="Genomic_DNA"/>
</dbReference>
<keyword evidence="3" id="KW-1185">Reference proteome</keyword>
<protein>
    <submittedName>
        <fullName evidence="2">Uncharacterized protein</fullName>
    </submittedName>
</protein>
<sequence length="143" mass="16141">MSARRATINQPGTPGAPLEVNSDAGCEENREVNGCQSSLTIAYSRLRNTMKKLFTHIFSRKRNRNIPTDPWPDAKLETKRLTLDQKLDKQERVRARRLMVARAEQLDDEIFLPTHDEGRPDVRIGGVKAVRGVNVKPKPKPSA</sequence>
<dbReference type="AlphaFoldDB" id="A0AAW0GJH7"/>